<accession>A0A8D8RM25</accession>
<dbReference type="EMBL" id="HBUF01175605">
    <property type="protein sequence ID" value="CAG6653933.1"/>
    <property type="molecule type" value="Transcribed_RNA"/>
</dbReference>
<proteinExistence type="predicted"/>
<sequence length="116" mass="12906">MIHKLPHGDILTFTEIGKENLTQTDPNDASCGAINAICQLRVGIIVHYYCQYYALLMQIIGQETCRLGSKVETGNGSTKLNCYVQFKCKPPSFAGAVEMFLCVKNLMILSNLWSNN</sequence>
<reference evidence="1" key="1">
    <citation type="submission" date="2021-05" db="EMBL/GenBank/DDBJ databases">
        <authorList>
            <person name="Alioto T."/>
            <person name="Alioto T."/>
            <person name="Gomez Garrido J."/>
        </authorList>
    </citation>
    <scope>NUCLEOTIDE SEQUENCE</scope>
</reference>
<name>A0A8D8RM25_9HEMI</name>
<organism evidence="1">
    <name type="scientific">Cacopsylla melanoneura</name>
    <dbReference type="NCBI Taxonomy" id="428564"/>
    <lineage>
        <taxon>Eukaryota</taxon>
        <taxon>Metazoa</taxon>
        <taxon>Ecdysozoa</taxon>
        <taxon>Arthropoda</taxon>
        <taxon>Hexapoda</taxon>
        <taxon>Insecta</taxon>
        <taxon>Pterygota</taxon>
        <taxon>Neoptera</taxon>
        <taxon>Paraneoptera</taxon>
        <taxon>Hemiptera</taxon>
        <taxon>Sternorrhyncha</taxon>
        <taxon>Psylloidea</taxon>
        <taxon>Psyllidae</taxon>
        <taxon>Psyllinae</taxon>
        <taxon>Cacopsylla</taxon>
    </lineage>
</organism>
<dbReference type="AlphaFoldDB" id="A0A8D8RM25"/>
<evidence type="ECO:0000313" key="1">
    <source>
        <dbReference type="EMBL" id="CAG6653933.1"/>
    </source>
</evidence>
<protein>
    <submittedName>
        <fullName evidence="1">Uncharacterized protein</fullName>
    </submittedName>
</protein>